<dbReference type="Proteomes" id="UP000287547">
    <property type="component" value="Unassembled WGS sequence"/>
</dbReference>
<dbReference type="OrthoDB" id="4156795at2"/>
<dbReference type="PROSITE" id="PS00086">
    <property type="entry name" value="CYTOCHROME_P450"/>
    <property type="match status" value="1"/>
</dbReference>
<dbReference type="SUPFAM" id="SSF48264">
    <property type="entry name" value="Cytochrome P450"/>
    <property type="match status" value="1"/>
</dbReference>
<sequence length="441" mass="48929">MGTARESGLAARMLAMRALVGALAATGDPMARVLGRRALADPYPAYERIRARGPVSKHVVGLHIAASHDAAKSILRDPRFQVEPAADHVGVDWNIRPDDERTLVHPMEQSILTMNPPRHTELRRLVAPWFSPKALRERRSHVERMVDERLDALPRGGPFDLVEDFAIRVPISVICALLGLSEAEHRRFVRWGTALTGTLDGMRTLTERRRVRAVVAEMTHYFGALLAQRARDPGDDLISALLQVEVAGRPLAARDIIGLVGLILVAGFDTTVNLIAGGTYALLRHPEQRRLFMDEPERATDAVNEVLRYETPVQFTLRVPREPVSLHGVDVPSNAMTVVLLAAANRDPEVFAQPHRFDITRPNSHEHLAFSAGIHYCLGAGLARVEAEVALCRLLQRFPRLTLAGSVRYRRTRNIRGPLVLPVHPRLAPVTKSGQGIRREP</sequence>
<dbReference type="AlphaFoldDB" id="A0A428Z562"/>
<organism evidence="8 9">
    <name type="scientific">Kibdelosporangium aridum</name>
    <dbReference type="NCBI Taxonomy" id="2030"/>
    <lineage>
        <taxon>Bacteria</taxon>
        <taxon>Bacillati</taxon>
        <taxon>Actinomycetota</taxon>
        <taxon>Actinomycetes</taxon>
        <taxon>Pseudonocardiales</taxon>
        <taxon>Pseudonocardiaceae</taxon>
        <taxon>Kibdelosporangium</taxon>
    </lineage>
</organism>
<evidence type="ECO:0000256" key="3">
    <source>
        <dbReference type="ARBA" id="ARBA00022723"/>
    </source>
</evidence>
<keyword evidence="5 7" id="KW-0408">Iron</keyword>
<proteinExistence type="inferred from homology"/>
<dbReference type="CDD" id="cd20625">
    <property type="entry name" value="CYP164-like"/>
    <property type="match status" value="1"/>
</dbReference>
<evidence type="ECO:0000256" key="4">
    <source>
        <dbReference type="ARBA" id="ARBA00023002"/>
    </source>
</evidence>
<evidence type="ECO:0000313" key="9">
    <source>
        <dbReference type="Proteomes" id="UP000287547"/>
    </source>
</evidence>
<accession>A0A428Z562</accession>
<dbReference type="FunFam" id="1.10.630.10:FF:000018">
    <property type="entry name" value="Cytochrome P450 monooxygenase"/>
    <property type="match status" value="1"/>
</dbReference>
<dbReference type="GO" id="GO:0016705">
    <property type="term" value="F:oxidoreductase activity, acting on paired donors, with incorporation or reduction of molecular oxygen"/>
    <property type="evidence" value="ECO:0007669"/>
    <property type="project" value="InterPro"/>
</dbReference>
<evidence type="ECO:0000256" key="1">
    <source>
        <dbReference type="ARBA" id="ARBA00010617"/>
    </source>
</evidence>
<dbReference type="PRINTS" id="PR00385">
    <property type="entry name" value="P450"/>
</dbReference>
<dbReference type="GO" id="GO:0020037">
    <property type="term" value="F:heme binding"/>
    <property type="evidence" value="ECO:0007669"/>
    <property type="project" value="InterPro"/>
</dbReference>
<dbReference type="InterPro" id="IPR036396">
    <property type="entry name" value="Cyt_P450_sf"/>
</dbReference>
<evidence type="ECO:0000256" key="5">
    <source>
        <dbReference type="ARBA" id="ARBA00023004"/>
    </source>
</evidence>
<name>A0A428Z562_KIBAR</name>
<dbReference type="Pfam" id="PF00067">
    <property type="entry name" value="p450"/>
    <property type="match status" value="1"/>
</dbReference>
<dbReference type="EMBL" id="QHKI01000024">
    <property type="protein sequence ID" value="RSM81952.1"/>
    <property type="molecule type" value="Genomic_DNA"/>
</dbReference>
<gene>
    <name evidence="8" type="ORF">DMH04_26770</name>
</gene>
<evidence type="ECO:0000256" key="7">
    <source>
        <dbReference type="RuleBase" id="RU000461"/>
    </source>
</evidence>
<dbReference type="RefSeq" id="WP_051795739.1">
    <property type="nucleotide sequence ID" value="NZ_QHKI01000024.1"/>
</dbReference>
<dbReference type="PANTHER" id="PTHR46696">
    <property type="entry name" value="P450, PUTATIVE (EUROFUNG)-RELATED"/>
    <property type="match status" value="1"/>
</dbReference>
<evidence type="ECO:0000313" key="8">
    <source>
        <dbReference type="EMBL" id="RSM81952.1"/>
    </source>
</evidence>
<dbReference type="InterPro" id="IPR002397">
    <property type="entry name" value="Cyt_P450_B"/>
</dbReference>
<dbReference type="GO" id="GO:0005506">
    <property type="term" value="F:iron ion binding"/>
    <property type="evidence" value="ECO:0007669"/>
    <property type="project" value="InterPro"/>
</dbReference>
<dbReference type="Gene3D" id="1.10.630.10">
    <property type="entry name" value="Cytochrome P450"/>
    <property type="match status" value="1"/>
</dbReference>
<dbReference type="PRINTS" id="PR00359">
    <property type="entry name" value="BP450"/>
</dbReference>
<keyword evidence="2 7" id="KW-0349">Heme</keyword>
<comment type="caution">
    <text evidence="8">The sequence shown here is derived from an EMBL/GenBank/DDBJ whole genome shotgun (WGS) entry which is preliminary data.</text>
</comment>
<keyword evidence="6 7" id="KW-0503">Monooxygenase</keyword>
<evidence type="ECO:0000256" key="6">
    <source>
        <dbReference type="ARBA" id="ARBA00023033"/>
    </source>
</evidence>
<dbReference type="PANTHER" id="PTHR46696:SF1">
    <property type="entry name" value="CYTOCHROME P450 YJIB-RELATED"/>
    <property type="match status" value="1"/>
</dbReference>
<protein>
    <submittedName>
        <fullName evidence="8">Cytochrome P450</fullName>
    </submittedName>
</protein>
<evidence type="ECO:0000256" key="2">
    <source>
        <dbReference type="ARBA" id="ARBA00022617"/>
    </source>
</evidence>
<keyword evidence="4 7" id="KW-0560">Oxidoreductase</keyword>
<comment type="similarity">
    <text evidence="1 7">Belongs to the cytochrome P450 family.</text>
</comment>
<dbReference type="GO" id="GO:0004497">
    <property type="term" value="F:monooxygenase activity"/>
    <property type="evidence" value="ECO:0007669"/>
    <property type="project" value="UniProtKB-KW"/>
</dbReference>
<dbReference type="InterPro" id="IPR017972">
    <property type="entry name" value="Cyt_P450_CS"/>
</dbReference>
<reference evidence="8 9" key="1">
    <citation type="submission" date="2018-05" db="EMBL/GenBank/DDBJ databases">
        <title>Evolution of GPA BGCs.</title>
        <authorList>
            <person name="Waglechner N."/>
            <person name="Wright G.D."/>
        </authorList>
    </citation>
    <scope>NUCLEOTIDE SEQUENCE [LARGE SCALE GENOMIC DNA]</scope>
    <source>
        <strain evidence="8 9">A82846</strain>
    </source>
</reference>
<dbReference type="InterPro" id="IPR001128">
    <property type="entry name" value="Cyt_P450"/>
</dbReference>
<keyword evidence="3 7" id="KW-0479">Metal-binding</keyword>